<dbReference type="GO" id="GO:0016301">
    <property type="term" value="F:kinase activity"/>
    <property type="evidence" value="ECO:0007669"/>
    <property type="project" value="UniProtKB-KW"/>
</dbReference>
<sequence length="381" mass="40198">MTPARRAAARVPRPVDVDDLAGGVTSGSRAHLARAITLVESTHPSHRAAARDLLRRLAPATGETAYPEAADPTGTSAHDPDEGVGERVTPPTASTPSVRLGISGVPGAGKSTFINALGLRLIDEGHRVAVLAVDPSSARSGGSILGDRTRMGELTASPDAFVRPSPTGLHLGGVARATRESMMVVEAAGFDVVVVETVGVGQSEVAVAEMVDTFLLLTLARAGDQLQGIKRGILEIADVIAVNKADGPHAAEARGTARELSIAMRLLRGGEGERRVPVLTCSALSTDGLDEVWREVLAHRAHLESSVEGGLARRRGEQQLQWLWALLQTELWSAFRAAPAVREVAAEVEREIRGQRLSAVEGAQRILEAFGRSAADLPWSR</sequence>
<dbReference type="Proteomes" id="UP000054837">
    <property type="component" value="Unassembled WGS sequence"/>
</dbReference>
<dbReference type="InterPro" id="IPR027417">
    <property type="entry name" value="P-loop_NTPase"/>
</dbReference>
<reference evidence="3 4" key="1">
    <citation type="submission" date="2015-12" db="EMBL/GenBank/DDBJ databases">
        <title>Serinicoccus chungangenesis strain CD08_5 genome sequencing and assembly.</title>
        <authorList>
            <person name="Chander A.M."/>
            <person name="Kaur G."/>
            <person name="Nair G.R."/>
            <person name="Dhawan D.K."/>
            <person name="Kochhar R.K."/>
            <person name="Mayilraj S."/>
            <person name="Bhadada S.K."/>
        </authorList>
    </citation>
    <scope>NUCLEOTIDE SEQUENCE [LARGE SCALE GENOMIC DNA]</scope>
    <source>
        <strain evidence="3 4">CD08_5</strain>
    </source>
</reference>
<accession>A0A0W8IEZ5</accession>
<keyword evidence="4" id="KW-1185">Reference proteome</keyword>
<dbReference type="RefSeq" id="WP_058890136.1">
    <property type="nucleotide sequence ID" value="NZ_LQBL01000003.1"/>
</dbReference>
<dbReference type="Gene3D" id="1.20.5.170">
    <property type="match status" value="1"/>
</dbReference>
<proteinExistence type="inferred from homology"/>
<dbReference type="SUPFAM" id="SSF52540">
    <property type="entry name" value="P-loop containing nucleoside triphosphate hydrolases"/>
    <property type="match status" value="1"/>
</dbReference>
<keyword evidence="3" id="KW-0418">Kinase</keyword>
<dbReference type="Gene3D" id="1.10.287.130">
    <property type="match status" value="1"/>
</dbReference>
<dbReference type="Gene3D" id="3.40.50.300">
    <property type="entry name" value="P-loop containing nucleotide triphosphate hydrolases"/>
    <property type="match status" value="1"/>
</dbReference>
<dbReference type="CDD" id="cd03114">
    <property type="entry name" value="MMAA-like"/>
    <property type="match status" value="1"/>
</dbReference>
<dbReference type="STRING" id="767452.AVL62_11200"/>
<evidence type="ECO:0000313" key="4">
    <source>
        <dbReference type="Proteomes" id="UP000054837"/>
    </source>
</evidence>
<dbReference type="PANTHER" id="PTHR23408:SF3">
    <property type="entry name" value="METHYLMALONIC ACIDURIA TYPE A PROTEIN, MITOCHONDRIAL"/>
    <property type="match status" value="1"/>
</dbReference>
<dbReference type="EMBL" id="LQBL01000003">
    <property type="protein sequence ID" value="KUG58459.1"/>
    <property type="molecule type" value="Genomic_DNA"/>
</dbReference>
<dbReference type="PANTHER" id="PTHR23408">
    <property type="entry name" value="METHYLMALONYL-COA MUTASE"/>
    <property type="match status" value="1"/>
</dbReference>
<comment type="caution">
    <text evidence="3">The sequence shown here is derived from an EMBL/GenBank/DDBJ whole genome shotgun (WGS) entry which is preliminary data.</text>
</comment>
<protein>
    <submittedName>
        <fullName evidence="3">Protein kinase</fullName>
    </submittedName>
</protein>
<dbReference type="NCBIfam" id="NF006958">
    <property type="entry name" value="PRK09435.1"/>
    <property type="match status" value="1"/>
</dbReference>
<name>A0A0W8IEZ5_9MICO</name>
<evidence type="ECO:0000256" key="1">
    <source>
        <dbReference type="ARBA" id="ARBA00009625"/>
    </source>
</evidence>
<dbReference type="Pfam" id="PF03308">
    <property type="entry name" value="MeaB"/>
    <property type="match status" value="2"/>
</dbReference>
<evidence type="ECO:0000256" key="2">
    <source>
        <dbReference type="SAM" id="MobiDB-lite"/>
    </source>
</evidence>
<dbReference type="AlphaFoldDB" id="A0A0W8IEZ5"/>
<feature type="region of interest" description="Disordered" evidence="2">
    <location>
        <begin position="62"/>
        <end position="98"/>
    </location>
</feature>
<dbReference type="GO" id="GO:0005525">
    <property type="term" value="F:GTP binding"/>
    <property type="evidence" value="ECO:0007669"/>
    <property type="project" value="InterPro"/>
</dbReference>
<dbReference type="GO" id="GO:0005737">
    <property type="term" value="C:cytoplasm"/>
    <property type="evidence" value="ECO:0007669"/>
    <property type="project" value="TreeGrafter"/>
</dbReference>
<evidence type="ECO:0000313" key="3">
    <source>
        <dbReference type="EMBL" id="KUG58459.1"/>
    </source>
</evidence>
<dbReference type="NCBIfam" id="TIGR00750">
    <property type="entry name" value="lao"/>
    <property type="match status" value="1"/>
</dbReference>
<keyword evidence="3" id="KW-0808">Transferase</keyword>
<gene>
    <name evidence="3" type="ORF">AVL62_11200</name>
</gene>
<organism evidence="3 4">
    <name type="scientific">Serinicoccus chungangensis</name>
    <dbReference type="NCBI Taxonomy" id="767452"/>
    <lineage>
        <taxon>Bacteria</taxon>
        <taxon>Bacillati</taxon>
        <taxon>Actinomycetota</taxon>
        <taxon>Actinomycetes</taxon>
        <taxon>Micrococcales</taxon>
        <taxon>Ornithinimicrobiaceae</taxon>
        <taxon>Serinicoccus</taxon>
    </lineage>
</organism>
<comment type="similarity">
    <text evidence="1">Belongs to the SIMIBI class G3E GTPase family. ArgK/MeaB subfamily.</text>
</comment>
<dbReference type="InterPro" id="IPR005129">
    <property type="entry name" value="GTPase_ArgK"/>
</dbReference>
<dbReference type="GO" id="GO:0003924">
    <property type="term" value="F:GTPase activity"/>
    <property type="evidence" value="ECO:0007669"/>
    <property type="project" value="InterPro"/>
</dbReference>